<dbReference type="PANTHER" id="PTHR11064:SF139">
    <property type="entry name" value="TRANSCRIPTION FACTOR CBF_NF-Y_ARCHAEAL HISTONE DOMAIN-CONTAINING PROTEIN"/>
    <property type="match status" value="1"/>
</dbReference>
<evidence type="ECO:0000313" key="8">
    <source>
        <dbReference type="Proteomes" id="UP000826656"/>
    </source>
</evidence>
<keyword evidence="2" id="KW-0805">Transcription regulation</keyword>
<dbReference type="InterPro" id="IPR009072">
    <property type="entry name" value="Histone-fold"/>
</dbReference>
<protein>
    <recommendedName>
        <fullName evidence="6">Transcription factor CBF/NF-Y/archaeal histone domain-containing protein</fullName>
    </recommendedName>
</protein>
<feature type="chain" id="PRO_5045199185" description="Transcription factor CBF/NF-Y/archaeal histone domain-containing protein" evidence="5">
    <location>
        <begin position="17"/>
        <end position="198"/>
    </location>
</feature>
<dbReference type="CDD" id="cd22907">
    <property type="entry name" value="HFD_NFYB"/>
    <property type="match status" value="1"/>
</dbReference>
<evidence type="ECO:0000259" key="6">
    <source>
        <dbReference type="Pfam" id="PF00808"/>
    </source>
</evidence>
<keyword evidence="5" id="KW-0732">Signal</keyword>
<evidence type="ECO:0000256" key="3">
    <source>
        <dbReference type="ARBA" id="ARBA00023163"/>
    </source>
</evidence>
<dbReference type="Gene3D" id="1.10.20.10">
    <property type="entry name" value="Histone, subunit A"/>
    <property type="match status" value="1"/>
</dbReference>
<accession>A0ABQ7USI0</accession>
<feature type="compositionally biased region" description="Polar residues" evidence="4">
    <location>
        <begin position="171"/>
        <end position="186"/>
    </location>
</feature>
<name>A0ABQ7USI0_SOLTU</name>
<proteinExistence type="inferred from homology"/>
<dbReference type="PANTHER" id="PTHR11064">
    <property type="entry name" value="CCAAT-BINDING TRANSCRIPTION FACTOR-RELATED"/>
    <property type="match status" value="1"/>
</dbReference>
<sequence>METGLALAILLHPANAALLELFECPIQEQDPFMPIGNVVIIMRKILPPHAKISNESKVAIQECVSEFIGFVTGQANDNCQREQRKTIMAEDVLSALNDFGFDDYIKPLSLYLHRYREVNGGVGGSLKREPLLLNRPMVDPASSCSIMPNHLPPNFDMNHPPPMGDGFMQEDASNGRTSQCTVSTVDNEVDSLANEGKE</sequence>
<dbReference type="Pfam" id="PF00808">
    <property type="entry name" value="CBFD_NFYB_HMF"/>
    <property type="match status" value="1"/>
</dbReference>
<dbReference type="Proteomes" id="UP000826656">
    <property type="component" value="Unassembled WGS sequence"/>
</dbReference>
<dbReference type="PRINTS" id="PR00615">
    <property type="entry name" value="CCAATSUBUNTA"/>
</dbReference>
<feature type="domain" description="Transcription factor CBF/NF-Y/archaeal histone" evidence="6">
    <location>
        <begin position="32"/>
        <end position="96"/>
    </location>
</feature>
<dbReference type="EMBL" id="JAIVGD010000018">
    <property type="protein sequence ID" value="KAH0754393.1"/>
    <property type="molecule type" value="Genomic_DNA"/>
</dbReference>
<comment type="similarity">
    <text evidence="1">Belongs to the NFYB/HAP3 subunit family.</text>
</comment>
<evidence type="ECO:0000256" key="2">
    <source>
        <dbReference type="ARBA" id="ARBA00023015"/>
    </source>
</evidence>
<evidence type="ECO:0000313" key="7">
    <source>
        <dbReference type="EMBL" id="KAH0754393.1"/>
    </source>
</evidence>
<gene>
    <name evidence="7" type="ORF">KY290_024663</name>
</gene>
<dbReference type="InterPro" id="IPR027113">
    <property type="entry name" value="Transc_fact_NFYB/HAP3"/>
</dbReference>
<reference evidence="7 8" key="1">
    <citation type="journal article" date="2021" name="bioRxiv">
        <title>Chromosome-scale and haplotype-resolved genome assembly of a tetraploid potato cultivar.</title>
        <authorList>
            <person name="Sun H."/>
            <person name="Jiao W.-B."/>
            <person name="Krause K."/>
            <person name="Campoy J.A."/>
            <person name="Goel M."/>
            <person name="Folz-Donahue K."/>
            <person name="Kukat C."/>
            <person name="Huettel B."/>
            <person name="Schneeberger K."/>
        </authorList>
    </citation>
    <scope>NUCLEOTIDE SEQUENCE [LARGE SCALE GENOMIC DNA]</scope>
    <source>
        <strain evidence="7">SolTubOtavaFocal</strain>
        <tissue evidence="7">Leaves</tissue>
    </source>
</reference>
<keyword evidence="8" id="KW-1185">Reference proteome</keyword>
<feature type="region of interest" description="Disordered" evidence="4">
    <location>
        <begin position="169"/>
        <end position="198"/>
    </location>
</feature>
<feature type="signal peptide" evidence="5">
    <location>
        <begin position="1"/>
        <end position="16"/>
    </location>
</feature>
<dbReference type="InterPro" id="IPR003958">
    <property type="entry name" value="CBFA_NFYB_domain"/>
</dbReference>
<evidence type="ECO:0000256" key="5">
    <source>
        <dbReference type="SAM" id="SignalP"/>
    </source>
</evidence>
<organism evidence="7 8">
    <name type="scientific">Solanum tuberosum</name>
    <name type="common">Potato</name>
    <dbReference type="NCBI Taxonomy" id="4113"/>
    <lineage>
        <taxon>Eukaryota</taxon>
        <taxon>Viridiplantae</taxon>
        <taxon>Streptophyta</taxon>
        <taxon>Embryophyta</taxon>
        <taxon>Tracheophyta</taxon>
        <taxon>Spermatophyta</taxon>
        <taxon>Magnoliopsida</taxon>
        <taxon>eudicotyledons</taxon>
        <taxon>Gunneridae</taxon>
        <taxon>Pentapetalae</taxon>
        <taxon>asterids</taxon>
        <taxon>lamiids</taxon>
        <taxon>Solanales</taxon>
        <taxon>Solanaceae</taxon>
        <taxon>Solanoideae</taxon>
        <taxon>Solaneae</taxon>
        <taxon>Solanum</taxon>
    </lineage>
</organism>
<evidence type="ECO:0000256" key="1">
    <source>
        <dbReference type="ARBA" id="ARBA00009053"/>
    </source>
</evidence>
<evidence type="ECO:0000256" key="4">
    <source>
        <dbReference type="SAM" id="MobiDB-lite"/>
    </source>
</evidence>
<comment type="caution">
    <text evidence="7">The sequence shown here is derived from an EMBL/GenBank/DDBJ whole genome shotgun (WGS) entry which is preliminary data.</text>
</comment>
<keyword evidence="3" id="KW-0804">Transcription</keyword>
<dbReference type="SUPFAM" id="SSF47113">
    <property type="entry name" value="Histone-fold"/>
    <property type="match status" value="1"/>
</dbReference>